<evidence type="ECO:0000313" key="5">
    <source>
        <dbReference type="Proteomes" id="UP000824150"/>
    </source>
</evidence>
<proteinExistence type="predicted"/>
<gene>
    <name evidence="4" type="ORF">IAA31_05095</name>
</gene>
<dbReference type="Pfam" id="PF00702">
    <property type="entry name" value="Hydrolase"/>
    <property type="match status" value="1"/>
</dbReference>
<dbReference type="Gene3D" id="1.20.120.1600">
    <property type="match status" value="1"/>
</dbReference>
<organism evidence="4 5">
    <name type="scientific">Candidatus Anaerobiospirillum merdipullorum</name>
    <dbReference type="NCBI Taxonomy" id="2838450"/>
    <lineage>
        <taxon>Bacteria</taxon>
        <taxon>Pseudomonadati</taxon>
        <taxon>Pseudomonadota</taxon>
        <taxon>Gammaproteobacteria</taxon>
        <taxon>Aeromonadales</taxon>
        <taxon>Succinivibrionaceae</taxon>
        <taxon>Anaerobiospirillum</taxon>
    </lineage>
</organism>
<keyword evidence="2 4" id="KW-0378">Hydrolase</keyword>
<dbReference type="InterPro" id="IPR051400">
    <property type="entry name" value="HAD-like_hydrolase"/>
</dbReference>
<sequence>MRFNTALQPIAALSFDLDDTLYDNAPVIAAAESWFAAYLTSRYRLPGYCLDVRFWTEQKKLTAQLYPQLKDDVTLLRAQALCDTFERLKRPLKDISEALQLVDIFIDKRSAVSVPPETHRVLQRLALKLPLCAISNGNVQATRLGLKDYFAFDLRPATTPGMARKPAADLYLQAAARLNIPPQALLHVGDEPMTDVAGALAAGCQCAWLRGGIAGRSPKDDKLFTLPTLEIDALADLLRLI</sequence>
<evidence type="ECO:0000313" key="4">
    <source>
        <dbReference type="EMBL" id="MBU3826847.1"/>
    </source>
</evidence>
<dbReference type="SFLD" id="SFLDG01129">
    <property type="entry name" value="C1.5:_HAD__Beta-PGM__Phosphata"/>
    <property type="match status" value="1"/>
</dbReference>
<dbReference type="AlphaFoldDB" id="A0A9E2NS73"/>
<evidence type="ECO:0000256" key="2">
    <source>
        <dbReference type="ARBA" id="ARBA00022801"/>
    </source>
</evidence>
<comment type="caution">
    <text evidence="4">The sequence shown here is derived from an EMBL/GenBank/DDBJ whole genome shotgun (WGS) entry which is preliminary data.</text>
</comment>
<dbReference type="Proteomes" id="UP000824150">
    <property type="component" value="Unassembled WGS sequence"/>
</dbReference>
<dbReference type="PANTHER" id="PTHR46470">
    <property type="entry name" value="N-ACYLNEURAMINATE-9-PHOSPHATASE"/>
    <property type="match status" value="1"/>
</dbReference>
<dbReference type="NCBIfam" id="TIGR01549">
    <property type="entry name" value="HAD-SF-IA-v1"/>
    <property type="match status" value="1"/>
</dbReference>
<accession>A0A9E2NS73</accession>
<dbReference type="EMBL" id="JAHLFG010000054">
    <property type="protein sequence ID" value="MBU3826847.1"/>
    <property type="molecule type" value="Genomic_DNA"/>
</dbReference>
<dbReference type="InterPro" id="IPR036412">
    <property type="entry name" value="HAD-like_sf"/>
</dbReference>
<dbReference type="InterPro" id="IPR023214">
    <property type="entry name" value="HAD_sf"/>
</dbReference>
<dbReference type="PANTHER" id="PTHR46470:SF4">
    <property type="entry name" value="5-AMINO-6-(5-PHOSPHO-D-RIBITYLAMINO)URACIL PHOSPHATASE YIGB"/>
    <property type="match status" value="1"/>
</dbReference>
<protein>
    <submittedName>
        <fullName evidence="4">HAD-IA family hydrolase</fullName>
    </submittedName>
</protein>
<evidence type="ECO:0000256" key="3">
    <source>
        <dbReference type="ARBA" id="ARBA00022842"/>
    </source>
</evidence>
<name>A0A9E2NS73_9GAMM</name>
<keyword evidence="3" id="KW-0460">Magnesium</keyword>
<evidence type="ECO:0000256" key="1">
    <source>
        <dbReference type="ARBA" id="ARBA00001946"/>
    </source>
</evidence>
<dbReference type="GO" id="GO:0016787">
    <property type="term" value="F:hydrolase activity"/>
    <property type="evidence" value="ECO:0007669"/>
    <property type="project" value="UniProtKB-KW"/>
</dbReference>
<reference evidence="4" key="2">
    <citation type="submission" date="2021-04" db="EMBL/GenBank/DDBJ databases">
        <authorList>
            <person name="Gilroy R."/>
        </authorList>
    </citation>
    <scope>NUCLEOTIDE SEQUENCE</scope>
    <source>
        <strain evidence="4">687</strain>
    </source>
</reference>
<reference evidence="4" key="1">
    <citation type="journal article" date="2021" name="PeerJ">
        <title>Extensive microbial diversity within the chicken gut microbiome revealed by metagenomics and culture.</title>
        <authorList>
            <person name="Gilroy R."/>
            <person name="Ravi A."/>
            <person name="Getino M."/>
            <person name="Pursley I."/>
            <person name="Horton D.L."/>
            <person name="Alikhan N.F."/>
            <person name="Baker D."/>
            <person name="Gharbi K."/>
            <person name="Hall N."/>
            <person name="Watson M."/>
            <person name="Adriaenssens E.M."/>
            <person name="Foster-Nyarko E."/>
            <person name="Jarju S."/>
            <person name="Secka A."/>
            <person name="Antonio M."/>
            <person name="Oren A."/>
            <person name="Chaudhuri R.R."/>
            <person name="La Ragione R."/>
            <person name="Hildebrand F."/>
            <person name="Pallen M.J."/>
        </authorList>
    </citation>
    <scope>NUCLEOTIDE SEQUENCE</scope>
    <source>
        <strain evidence="4">687</strain>
    </source>
</reference>
<comment type="cofactor">
    <cofactor evidence="1">
        <name>Mg(2+)</name>
        <dbReference type="ChEBI" id="CHEBI:18420"/>
    </cofactor>
</comment>
<dbReference type="SUPFAM" id="SSF56784">
    <property type="entry name" value="HAD-like"/>
    <property type="match status" value="1"/>
</dbReference>
<dbReference type="SFLD" id="SFLDS00003">
    <property type="entry name" value="Haloacid_Dehalogenase"/>
    <property type="match status" value="1"/>
</dbReference>
<dbReference type="InterPro" id="IPR006439">
    <property type="entry name" value="HAD-SF_hydro_IA"/>
</dbReference>
<dbReference type="Gene3D" id="3.40.50.1000">
    <property type="entry name" value="HAD superfamily/HAD-like"/>
    <property type="match status" value="1"/>
</dbReference>
<dbReference type="GO" id="GO:0009231">
    <property type="term" value="P:riboflavin biosynthetic process"/>
    <property type="evidence" value="ECO:0007669"/>
    <property type="project" value="TreeGrafter"/>
</dbReference>